<organism evidence="2 3">
    <name type="scientific">Natronoglomus mannanivorans</name>
    <dbReference type="NCBI Taxonomy" id="2979990"/>
    <lineage>
        <taxon>Archaea</taxon>
        <taxon>Methanobacteriati</taxon>
        <taxon>Methanobacteriota</taxon>
        <taxon>Stenosarchaea group</taxon>
        <taxon>Halobacteria</taxon>
        <taxon>Halobacteriales</taxon>
        <taxon>Natrialbaceae</taxon>
        <taxon>Natronoglomus</taxon>
    </lineage>
</organism>
<reference evidence="2" key="1">
    <citation type="submission" date="2022-09" db="EMBL/GenBank/DDBJ databases">
        <title>Enrichment on poylsaccharides allowed isolation of novel metabolic and taxonomic groups of Haloarchaea.</title>
        <authorList>
            <person name="Sorokin D.Y."/>
            <person name="Elcheninov A.G."/>
            <person name="Khizhniak T.V."/>
            <person name="Kolganova T.V."/>
            <person name="Kublanov I.V."/>
        </authorList>
    </citation>
    <scope>NUCLEOTIDE SEQUENCE</scope>
    <source>
        <strain evidence="2">AArc-xg1-1</strain>
    </source>
</reference>
<proteinExistence type="predicted"/>
<evidence type="ECO:0000313" key="2">
    <source>
        <dbReference type="EMBL" id="MCU4741062.1"/>
    </source>
</evidence>
<comment type="caution">
    <text evidence="2">The sequence shown here is derived from an EMBL/GenBank/DDBJ whole genome shotgun (WGS) entry which is preliminary data.</text>
</comment>
<evidence type="ECO:0000313" key="3">
    <source>
        <dbReference type="Proteomes" id="UP001321018"/>
    </source>
</evidence>
<protein>
    <recommendedName>
        <fullName evidence="4">Lipoprotein</fullName>
    </recommendedName>
</protein>
<sequence>MKRRLVLTRVGSIAGFGVLAGCVDGAGNAGNSDPGSGSNGDGGDGDGNGETTGPADDDGSTTEPVTDTAIETLETACGRTSEATIDVDLEARRATITGSVRAPNPCHEAVLVGVVAENGTVTVTIGVESDGEDVCMECTGRVDYEATITVGTQPPAVLVVDHEHLEETNEVARLELDVDEE</sequence>
<name>A0AAP2YXX5_9EURY</name>
<dbReference type="AlphaFoldDB" id="A0AAP2YXX5"/>
<gene>
    <name evidence="2" type="ORF">OB960_06565</name>
</gene>
<accession>A0AAP2YXX5</accession>
<feature type="compositionally biased region" description="Gly residues" evidence="1">
    <location>
        <begin position="37"/>
        <end position="50"/>
    </location>
</feature>
<evidence type="ECO:0008006" key="4">
    <source>
        <dbReference type="Google" id="ProtNLM"/>
    </source>
</evidence>
<dbReference type="RefSeq" id="WP_338002898.1">
    <property type="nucleotide sequence ID" value="NZ_JAOPKA010000003.1"/>
</dbReference>
<dbReference type="PROSITE" id="PS51257">
    <property type="entry name" value="PROKAR_LIPOPROTEIN"/>
    <property type="match status" value="1"/>
</dbReference>
<dbReference type="EMBL" id="JAOPKA010000003">
    <property type="protein sequence ID" value="MCU4741062.1"/>
    <property type="molecule type" value="Genomic_DNA"/>
</dbReference>
<dbReference type="Proteomes" id="UP001321018">
    <property type="component" value="Unassembled WGS sequence"/>
</dbReference>
<evidence type="ECO:0000256" key="1">
    <source>
        <dbReference type="SAM" id="MobiDB-lite"/>
    </source>
</evidence>
<feature type="region of interest" description="Disordered" evidence="1">
    <location>
        <begin position="30"/>
        <end position="64"/>
    </location>
</feature>